<feature type="compositionally biased region" description="Basic residues" evidence="1">
    <location>
        <begin position="231"/>
        <end position="242"/>
    </location>
</feature>
<feature type="region of interest" description="Disordered" evidence="1">
    <location>
        <begin position="215"/>
        <end position="246"/>
    </location>
</feature>
<feature type="compositionally biased region" description="Basic residues" evidence="1">
    <location>
        <begin position="101"/>
        <end position="111"/>
    </location>
</feature>
<keyword evidence="3" id="KW-1185">Reference proteome</keyword>
<gene>
    <name evidence="2" type="ORF">PARHAE_00208</name>
</gene>
<evidence type="ECO:0000313" key="2">
    <source>
        <dbReference type="EMBL" id="VDS07037.1"/>
    </source>
</evidence>
<evidence type="ECO:0000256" key="1">
    <source>
        <dbReference type="SAM" id="MobiDB-lite"/>
    </source>
</evidence>
<feature type="region of interest" description="Disordered" evidence="1">
    <location>
        <begin position="101"/>
        <end position="125"/>
    </location>
</feature>
<dbReference type="AlphaFoldDB" id="A0A3S4GKT1"/>
<sequence>MAVAGADFQDGIAIDDPHTPGLRREIQLPHAADHTQHGQIQAVAAQLVIGDGHAPVEAGQGKDIRAVAAGQGDVGLGRHQDIVAGAAVQMGRGKGRHQQVVARRSRGHARVGKAGGAQGARIDDKLRHPGFPVGRDQQHDPAVHHHGFDGADPAQGHVVGVGDGLQVQQPAVGQQGEDADAAIRAARDHIAAPVHLGRGEGRHRLEPRRQFVQDVVRRGQGAGPVQPEHRQRGRRRPRRHQKAVPAELQRRDVRGDVIAQPLGREMYRPAAQRPVAADRMGRDEVAQSRNRHQQGLAVDGNGNDLVQRRLGHAGWGRQGDGRDRGEAAVGIDPVHLDRQLAFAGGNQEPAVVALKLAAGGQARADPLGREQLAQIAQAALVVEGQPGGARAGHAPDQQAAPGVAIQDRQGGPGVIGEGQRKGGIRRALQRRKQIADAIAADPAGGIQGKQHPVRADPGHGQIGDVRQPAMLRGPIGDHVTIRDHLVRWMRVSAASPLLGRCLTEP</sequence>
<protein>
    <submittedName>
        <fullName evidence="2">Uncharacterized protein</fullName>
    </submittedName>
</protein>
<dbReference type="EMBL" id="UZWE01000014">
    <property type="protein sequence ID" value="VDS07037.1"/>
    <property type="molecule type" value="Genomic_DNA"/>
</dbReference>
<evidence type="ECO:0000313" key="3">
    <source>
        <dbReference type="Proteomes" id="UP000270743"/>
    </source>
</evidence>
<dbReference type="Proteomes" id="UP000270743">
    <property type="component" value="Unassembled WGS sequence"/>
</dbReference>
<organism evidence="2 3">
    <name type="scientific">Paracoccus haematequi</name>
    <dbReference type="NCBI Taxonomy" id="2491866"/>
    <lineage>
        <taxon>Bacteria</taxon>
        <taxon>Pseudomonadati</taxon>
        <taxon>Pseudomonadota</taxon>
        <taxon>Alphaproteobacteria</taxon>
        <taxon>Rhodobacterales</taxon>
        <taxon>Paracoccaceae</taxon>
        <taxon>Paracoccus</taxon>
    </lineage>
</organism>
<accession>A0A3S4GKT1</accession>
<proteinExistence type="predicted"/>
<name>A0A3S4GKT1_9RHOB</name>
<reference evidence="2 3" key="1">
    <citation type="submission" date="2018-12" db="EMBL/GenBank/DDBJ databases">
        <authorList>
            <person name="Criscuolo A."/>
        </authorList>
    </citation>
    <scope>NUCLEOTIDE SEQUENCE [LARGE SCALE GENOMIC DNA]</scope>
    <source>
        <strain evidence="2">ACIP1116241</strain>
    </source>
</reference>